<keyword evidence="7 10" id="KW-0378">Hydrolase</keyword>
<dbReference type="AlphaFoldDB" id="A0A2A2GCD0"/>
<dbReference type="InterPro" id="IPR007409">
    <property type="entry name" value="Restrct_endonuc_type1_HsdR_N"/>
</dbReference>
<evidence type="ECO:0000256" key="3">
    <source>
        <dbReference type="ARBA" id="ARBA00022722"/>
    </source>
</evidence>
<dbReference type="CDD" id="cd18030">
    <property type="entry name" value="DEXHc_RE_I_HsdR"/>
    <property type="match status" value="1"/>
</dbReference>
<evidence type="ECO:0000256" key="1">
    <source>
        <dbReference type="ARBA" id="ARBA00000851"/>
    </source>
</evidence>
<evidence type="ECO:0000256" key="5">
    <source>
        <dbReference type="ARBA" id="ARBA00022747"/>
    </source>
</evidence>
<feature type="domain" description="Helicase ATP-binding" evidence="12">
    <location>
        <begin position="286"/>
        <end position="452"/>
    </location>
</feature>
<dbReference type="CDD" id="cd22332">
    <property type="entry name" value="HsdR_N"/>
    <property type="match status" value="1"/>
</dbReference>
<keyword evidence="8 10" id="KW-0067">ATP-binding</keyword>
<evidence type="ECO:0000313" key="13">
    <source>
        <dbReference type="EMBL" id="PAU95211.1"/>
    </source>
</evidence>
<dbReference type="InterPro" id="IPR051268">
    <property type="entry name" value="Type-I_R_enzyme_R_subunit"/>
</dbReference>
<accession>A0A2A2GCD0</accession>
<keyword evidence="11" id="KW-0175">Coiled coil</keyword>
<evidence type="ECO:0000259" key="12">
    <source>
        <dbReference type="PROSITE" id="PS51192"/>
    </source>
</evidence>
<evidence type="ECO:0000256" key="8">
    <source>
        <dbReference type="ARBA" id="ARBA00022840"/>
    </source>
</evidence>
<evidence type="ECO:0000256" key="10">
    <source>
        <dbReference type="RuleBase" id="RU364115"/>
    </source>
</evidence>
<keyword evidence="4 10" id="KW-0547">Nucleotide-binding</keyword>
<dbReference type="EMBL" id="NSKE01000002">
    <property type="protein sequence ID" value="PAU95211.1"/>
    <property type="molecule type" value="Genomic_DNA"/>
</dbReference>
<evidence type="ECO:0000256" key="11">
    <source>
        <dbReference type="SAM" id="Coils"/>
    </source>
</evidence>
<proteinExistence type="inferred from homology"/>
<dbReference type="Proteomes" id="UP000218831">
    <property type="component" value="Unassembled WGS sequence"/>
</dbReference>
<dbReference type="PANTHER" id="PTHR30195:SF15">
    <property type="entry name" value="TYPE I RESTRICTION ENZYME HINDI ENDONUCLEASE SUBUNIT"/>
    <property type="match status" value="1"/>
</dbReference>
<comment type="function">
    <text evidence="10">Subunit R is required for both nuclease and ATPase activities, but not for modification.</text>
</comment>
<dbReference type="InterPro" id="IPR021810">
    <property type="entry name" value="T1RH-like_C"/>
</dbReference>
<dbReference type="Pfam" id="PF18766">
    <property type="entry name" value="SWI2_SNF2"/>
    <property type="match status" value="1"/>
</dbReference>
<dbReference type="GO" id="GO:0009035">
    <property type="term" value="F:type I site-specific deoxyribonuclease activity"/>
    <property type="evidence" value="ECO:0007669"/>
    <property type="project" value="UniProtKB-EC"/>
</dbReference>
<dbReference type="InterPro" id="IPR040980">
    <property type="entry name" value="SWI2_SNF2"/>
</dbReference>
<name>A0A2A2GCD0_9BACT</name>
<reference evidence="13 14" key="1">
    <citation type="submission" date="2017-08" db="EMBL/GenBank/DDBJ databases">
        <title>Aliifodinibius alkalisoli sp. nov., isolated from saline alkaline soil.</title>
        <authorList>
            <person name="Liu D."/>
            <person name="Zhang G."/>
        </authorList>
    </citation>
    <scope>NUCLEOTIDE SEQUENCE [LARGE SCALE GENOMIC DNA]</scope>
    <source>
        <strain evidence="13 14">WN023</strain>
    </source>
</reference>
<dbReference type="Gene3D" id="3.90.1570.50">
    <property type="match status" value="1"/>
</dbReference>
<dbReference type="InterPro" id="IPR027417">
    <property type="entry name" value="P-loop_NTPase"/>
</dbReference>
<dbReference type="Gene3D" id="3.40.50.300">
    <property type="entry name" value="P-loop containing nucleotide triphosphate hydrolases"/>
    <property type="match status" value="2"/>
</dbReference>
<keyword evidence="14" id="KW-1185">Reference proteome</keyword>
<keyword evidence="3" id="KW-0540">Nuclease</keyword>
<protein>
    <recommendedName>
        <fullName evidence="10">Type I restriction enzyme endonuclease subunit</fullName>
        <shortName evidence="10">R protein</shortName>
        <ecNumber evidence="10">3.1.21.3</ecNumber>
    </recommendedName>
</protein>
<evidence type="ECO:0000256" key="7">
    <source>
        <dbReference type="ARBA" id="ARBA00022801"/>
    </source>
</evidence>
<dbReference type="RefSeq" id="WP_095605337.1">
    <property type="nucleotide sequence ID" value="NZ_NSKE01000002.1"/>
</dbReference>
<comment type="similarity">
    <text evidence="2 10">Belongs to the HsdR family.</text>
</comment>
<gene>
    <name evidence="13" type="ORF">CK503_03155</name>
</gene>
<sequence>MSKYTEDHAVEKPAIDLFEELGWETINAYEEILATENDDGTLGRQTRDQVVLQSRLRAKLEEFNPEVPKDQIEEAVRKLSRDRSSMHEVRANKQIYELMRDGVDLEYRDEDGSLIRKTLKVIDWQEPENNDHLLVYQLWVHGDYGNKRPDLVAFVNGLPVILFELKRGSRSVKDAYQYNISDYKDTIPQLFWYNQVIILSNGADTKVGTITSPWEFYGEWKKISDEDEPGLVSLQTAIYGICQKERLSDLMEHFILFESAKSNPKKLFARNHQYLGVNNAIEAVKHIGENEGKLGVFWHTQGSGKSFSMVFLTRKIMRELAGDWKFVIITDRTDLDDQIYSNFASVGAVTEPEEDIRADSKEELKQLLSENHRYVFTLIHKFHDRDGEEFPVLSTDDDIIVITDEAHRTQYDKLAMNMRKALPNAAFLGFTGTPLIKGQDEKTREVFGDYVSVYDFQQSIEDGATVPLYYENRIPELQLTNENINEELEELLDEAMLNEAQEEKLEREFRQEYHLITRKDRLEAIAADMVQHFLDRGYMGKGMMICIDRFTTVRMYDLVQEEWEKEQQRLKKELESANTDMERDRLLERLNYMKETDMAVVISKSQNEIQEFEEEGLDIRPHRKRKEKENLEEQFKDPEDDLRLVFVCAMWITGFDAPSLSTLYLDKPMKNHTLMQTIARANRVHGDKNNGLIVDYVGVFRNLQKALATYATGHEPEDPEAKNPVKDKEELVNQLREAIAEARAFCEQQDVDLDKIIEAEGADITKYQDEFAQAIVDYEELGDAVDDAVEEVLINEEKKKEFVTHANVVNKLYKAILPDPEAEEFLPVRSALKAIKDRIKILGPEENDDISDIRKQIEDKLDEDIVSEPYQIDGDNDLVDIGKIDFEKLKERFAKKKHKRVALQKMKTKIENQIQKMVEQNRTRMDFKERFEEMIEKYNNYSINLDVQFEEFLKLQQDLNEERERSAKENMSEEELALYDLITQREKIDLKESERKEIKEGISELIEKLKQEKLVMDWTKQQQRIADVKVTIETELDNVLPDQYDRQLFAQTCNEVFDHVYQSY</sequence>
<dbReference type="InterPro" id="IPR014001">
    <property type="entry name" value="Helicase_ATP-bd"/>
</dbReference>
<evidence type="ECO:0000256" key="4">
    <source>
        <dbReference type="ARBA" id="ARBA00022741"/>
    </source>
</evidence>
<keyword evidence="13" id="KW-0347">Helicase</keyword>
<evidence type="ECO:0000256" key="9">
    <source>
        <dbReference type="ARBA" id="ARBA00023125"/>
    </source>
</evidence>
<dbReference type="Pfam" id="PF04313">
    <property type="entry name" value="HSDR_N"/>
    <property type="match status" value="1"/>
</dbReference>
<dbReference type="CDD" id="cd18800">
    <property type="entry name" value="SF2_C_EcoR124I-like"/>
    <property type="match status" value="1"/>
</dbReference>
<keyword evidence="5 10" id="KW-0680">Restriction system</keyword>
<keyword evidence="9 10" id="KW-0238">DNA-binding</keyword>
<evidence type="ECO:0000313" key="14">
    <source>
        <dbReference type="Proteomes" id="UP000218831"/>
    </source>
</evidence>
<dbReference type="OrthoDB" id="9758243at2"/>
<dbReference type="SUPFAM" id="SSF52540">
    <property type="entry name" value="P-loop containing nucleoside triphosphate hydrolases"/>
    <property type="match status" value="2"/>
</dbReference>
<dbReference type="NCBIfam" id="TIGR00348">
    <property type="entry name" value="hsdR"/>
    <property type="match status" value="1"/>
</dbReference>
<dbReference type="Pfam" id="PF11867">
    <property type="entry name" value="T1RH-like_C"/>
    <property type="match status" value="1"/>
</dbReference>
<comment type="caution">
    <text evidence="13">The sequence shown here is derived from an EMBL/GenBank/DDBJ whole genome shotgun (WGS) entry which is preliminary data.</text>
</comment>
<evidence type="ECO:0000256" key="6">
    <source>
        <dbReference type="ARBA" id="ARBA00022759"/>
    </source>
</evidence>
<comment type="catalytic activity">
    <reaction evidence="1 10">
        <text>Endonucleolytic cleavage of DNA to give random double-stranded fragments with terminal 5'-phosphates, ATP is simultaneously hydrolyzed.</text>
        <dbReference type="EC" id="3.1.21.3"/>
    </reaction>
</comment>
<dbReference type="GO" id="GO:0005524">
    <property type="term" value="F:ATP binding"/>
    <property type="evidence" value="ECO:0007669"/>
    <property type="project" value="UniProtKB-KW"/>
</dbReference>
<dbReference type="InterPro" id="IPR004473">
    <property type="entry name" value="Restrct_endonuc_typeI_HsdR"/>
</dbReference>
<dbReference type="GO" id="GO:0009307">
    <property type="term" value="P:DNA restriction-modification system"/>
    <property type="evidence" value="ECO:0007669"/>
    <property type="project" value="UniProtKB-KW"/>
</dbReference>
<feature type="coiled-coil region" evidence="11">
    <location>
        <begin position="474"/>
        <end position="508"/>
    </location>
</feature>
<dbReference type="GO" id="GO:0004386">
    <property type="term" value="F:helicase activity"/>
    <property type="evidence" value="ECO:0007669"/>
    <property type="project" value="UniProtKB-KW"/>
</dbReference>
<dbReference type="GO" id="GO:0003677">
    <property type="term" value="F:DNA binding"/>
    <property type="evidence" value="ECO:0007669"/>
    <property type="project" value="UniProtKB-KW"/>
</dbReference>
<dbReference type="SMART" id="SM00487">
    <property type="entry name" value="DEXDc"/>
    <property type="match status" value="1"/>
</dbReference>
<dbReference type="EC" id="3.1.21.3" evidence="10"/>
<dbReference type="InterPro" id="IPR055180">
    <property type="entry name" value="HsdR_RecA-like_helicase_dom_2"/>
</dbReference>
<keyword evidence="6" id="KW-0255">Endonuclease</keyword>
<dbReference type="PROSITE" id="PS51192">
    <property type="entry name" value="HELICASE_ATP_BIND_1"/>
    <property type="match status" value="1"/>
</dbReference>
<organism evidence="13 14">
    <name type="scientific">Fodinibius salipaludis</name>
    <dbReference type="NCBI Taxonomy" id="2032627"/>
    <lineage>
        <taxon>Bacteria</taxon>
        <taxon>Pseudomonadati</taxon>
        <taxon>Balneolota</taxon>
        <taxon>Balneolia</taxon>
        <taxon>Balneolales</taxon>
        <taxon>Balneolaceae</taxon>
        <taxon>Fodinibius</taxon>
    </lineage>
</organism>
<evidence type="ECO:0000256" key="2">
    <source>
        <dbReference type="ARBA" id="ARBA00008598"/>
    </source>
</evidence>
<dbReference type="Pfam" id="PF22679">
    <property type="entry name" value="T1R_D3-like"/>
    <property type="match status" value="1"/>
</dbReference>
<comment type="subunit">
    <text evidence="10">The type I restriction/modification system is composed of three polypeptides R, M and S.</text>
</comment>
<dbReference type="PANTHER" id="PTHR30195">
    <property type="entry name" value="TYPE I SITE-SPECIFIC DEOXYRIBONUCLEASE PROTEIN SUBUNIT M AND R"/>
    <property type="match status" value="1"/>
</dbReference>